<reference evidence="1" key="2">
    <citation type="submission" date="2022-06" db="UniProtKB">
        <authorList>
            <consortium name="EnsemblMetazoa"/>
        </authorList>
    </citation>
    <scope>IDENTIFICATION</scope>
    <source>
        <strain evidence="1">PS312</strain>
    </source>
</reference>
<dbReference type="Proteomes" id="UP000005239">
    <property type="component" value="Unassembled WGS sequence"/>
</dbReference>
<dbReference type="PANTHER" id="PTHR45830">
    <property type="entry name" value="SERPENTINE RECEPTOR, CLASS I"/>
    <property type="match status" value="1"/>
</dbReference>
<gene>
    <name evidence="1" type="primary">WBGene00283993</name>
</gene>
<protein>
    <submittedName>
        <fullName evidence="1">Uncharacterized protein</fullName>
    </submittedName>
</protein>
<reference evidence="2" key="1">
    <citation type="journal article" date="2008" name="Nat. Genet.">
        <title>The Pristionchus pacificus genome provides a unique perspective on nematode lifestyle and parasitism.</title>
        <authorList>
            <person name="Dieterich C."/>
            <person name="Clifton S.W."/>
            <person name="Schuster L.N."/>
            <person name="Chinwalla A."/>
            <person name="Delehaunty K."/>
            <person name="Dinkelacker I."/>
            <person name="Fulton L."/>
            <person name="Fulton R."/>
            <person name="Godfrey J."/>
            <person name="Minx P."/>
            <person name="Mitreva M."/>
            <person name="Roeseler W."/>
            <person name="Tian H."/>
            <person name="Witte H."/>
            <person name="Yang S.P."/>
            <person name="Wilson R.K."/>
            <person name="Sommer R.J."/>
        </authorList>
    </citation>
    <scope>NUCLEOTIDE SEQUENCE [LARGE SCALE GENOMIC DNA]</scope>
    <source>
        <strain evidence="2">PS312</strain>
    </source>
</reference>
<dbReference type="EnsemblMetazoa" id="PPA45624.1">
    <property type="protein sequence ID" value="PPA45624.1"/>
    <property type="gene ID" value="WBGene00283993"/>
</dbReference>
<proteinExistence type="predicted"/>
<evidence type="ECO:0000313" key="1">
    <source>
        <dbReference type="EnsemblMetazoa" id="PPA45624.1"/>
    </source>
</evidence>
<accession>A0A8R1V6B1</accession>
<organism evidence="1 2">
    <name type="scientific">Pristionchus pacificus</name>
    <name type="common">Parasitic nematode worm</name>
    <dbReference type="NCBI Taxonomy" id="54126"/>
    <lineage>
        <taxon>Eukaryota</taxon>
        <taxon>Metazoa</taxon>
        <taxon>Ecdysozoa</taxon>
        <taxon>Nematoda</taxon>
        <taxon>Chromadorea</taxon>
        <taxon>Rhabditida</taxon>
        <taxon>Rhabditina</taxon>
        <taxon>Diplogasteromorpha</taxon>
        <taxon>Diplogasteroidea</taxon>
        <taxon>Neodiplogasteridae</taxon>
        <taxon>Pristionchus</taxon>
    </lineage>
</organism>
<dbReference type="AlphaFoldDB" id="A0A2A6CMA6"/>
<keyword evidence="2" id="KW-1185">Reference proteome</keyword>
<name>A0A2A6CMA6_PRIPA</name>
<sequence>MSDKDKLLFFNFHWDRAVSLDFITLVFFEWTLCWLVRLYPLMPYPVLYCDGPLCRVGLSQQAIMGVVALAVVLPNPPFCYLLLSVHQKMLVNTKSRARLSKRVRKWMMITLIGSLVLNVFGIVIFCAPSSAYEEIRNRPELAWLDDRGGQLLIFGDSKRINFSSLQFFSSTVYH</sequence>
<dbReference type="PANTHER" id="PTHR45830:SF15">
    <property type="entry name" value="SERPENTINE RECEPTOR, CLASS I"/>
    <property type="match status" value="1"/>
</dbReference>
<evidence type="ECO:0000313" key="2">
    <source>
        <dbReference type="Proteomes" id="UP000005239"/>
    </source>
</evidence>
<accession>A0A2A6CMA6</accession>